<dbReference type="Pfam" id="PF02770">
    <property type="entry name" value="Acyl-CoA_dh_M"/>
    <property type="match status" value="1"/>
</dbReference>
<evidence type="ECO:0000256" key="7">
    <source>
        <dbReference type="ARBA" id="ARBA00058683"/>
    </source>
</evidence>
<feature type="domain" description="Acyl-CoA dehydrogenase/oxidase C-terminal" evidence="11">
    <location>
        <begin position="280"/>
        <end position="443"/>
    </location>
</feature>
<evidence type="ECO:0000256" key="2">
    <source>
        <dbReference type="ARBA" id="ARBA00009347"/>
    </source>
</evidence>
<organism evidence="15 16">
    <name type="scientific">Rhodovulum adriaticum</name>
    <name type="common">Rhodopseudomonas adriatica</name>
    <dbReference type="NCBI Taxonomy" id="35804"/>
    <lineage>
        <taxon>Bacteria</taxon>
        <taxon>Pseudomonadati</taxon>
        <taxon>Pseudomonadota</taxon>
        <taxon>Alphaproteobacteria</taxon>
        <taxon>Rhodobacterales</taxon>
        <taxon>Paracoccaceae</taxon>
        <taxon>Rhodovulum</taxon>
    </lineage>
</organism>
<reference evidence="15 16" key="1">
    <citation type="submission" date="2019-03" db="EMBL/GenBank/DDBJ databases">
        <title>Genomic Encyclopedia of Type Strains, Phase IV (KMG-IV): sequencing the most valuable type-strain genomes for metagenomic binning, comparative biology and taxonomic classification.</title>
        <authorList>
            <person name="Goeker M."/>
        </authorList>
    </citation>
    <scope>NUCLEOTIDE SEQUENCE [LARGE SCALE GENOMIC DNA]</scope>
    <source>
        <strain evidence="15 16">DSM 2781</strain>
    </source>
</reference>
<dbReference type="InterPro" id="IPR036250">
    <property type="entry name" value="AcylCo_DH-like_C"/>
</dbReference>
<evidence type="ECO:0000259" key="12">
    <source>
        <dbReference type="Pfam" id="PF02770"/>
    </source>
</evidence>
<evidence type="ECO:0000259" key="11">
    <source>
        <dbReference type="Pfam" id="PF00441"/>
    </source>
</evidence>
<dbReference type="EC" id="1.3.99.41" evidence="8"/>
<dbReference type="FunFam" id="2.40.110.10:FF:000031">
    <property type="entry name" value="Acyl-CoA dehydrogenase, putative"/>
    <property type="match status" value="1"/>
</dbReference>
<dbReference type="SUPFAM" id="SSF56645">
    <property type="entry name" value="Acyl-CoA dehydrogenase NM domain-like"/>
    <property type="match status" value="1"/>
</dbReference>
<comment type="caution">
    <text evidence="15">The sequence shown here is derived from an EMBL/GenBank/DDBJ whole genome shotgun (WGS) entry which is preliminary data.</text>
</comment>
<comment type="function">
    <text evidence="7">Involved in the assimilation of dimethylsulphoniopropionate (DMSP), an important compound in the fixation of carbon in marine phytoplankton, by mediating the conversion of 3-(methylthio)propanoyl-CoA (MMPA-CoA) to 3-(methylthio)acryloyl-CoA (MTA-CoA).</text>
</comment>
<evidence type="ECO:0000256" key="6">
    <source>
        <dbReference type="ARBA" id="ARBA00051388"/>
    </source>
</evidence>
<dbReference type="Pfam" id="PF12806">
    <property type="entry name" value="Acyl-CoA_dh_C"/>
    <property type="match status" value="1"/>
</dbReference>
<accession>A0A4R2NKL1</accession>
<dbReference type="Pfam" id="PF02771">
    <property type="entry name" value="Acyl-CoA_dh_N"/>
    <property type="match status" value="1"/>
</dbReference>
<evidence type="ECO:0000256" key="3">
    <source>
        <dbReference type="ARBA" id="ARBA00022630"/>
    </source>
</evidence>
<dbReference type="Pfam" id="PF00441">
    <property type="entry name" value="Acyl-CoA_dh_1"/>
    <property type="match status" value="1"/>
</dbReference>
<dbReference type="InterPro" id="IPR025878">
    <property type="entry name" value="Acyl-CoA_dh-like_C_dom"/>
</dbReference>
<dbReference type="EMBL" id="SLXL01000008">
    <property type="protein sequence ID" value="TCP22030.1"/>
    <property type="molecule type" value="Genomic_DNA"/>
</dbReference>
<feature type="domain" description="Acetyl-CoA dehydrogenase-like C-terminal" evidence="14">
    <location>
        <begin position="455"/>
        <end position="564"/>
    </location>
</feature>
<dbReference type="PANTHER" id="PTHR42803">
    <property type="entry name" value="ACYL-COA DEHYDROGENASE"/>
    <property type="match status" value="1"/>
</dbReference>
<dbReference type="InterPro" id="IPR037069">
    <property type="entry name" value="AcylCoA_DH/ox_N_sf"/>
</dbReference>
<feature type="domain" description="Acyl-CoA dehydrogenase/oxidase N-terminal" evidence="13">
    <location>
        <begin position="78"/>
        <end position="156"/>
    </location>
</feature>
<evidence type="ECO:0000313" key="15">
    <source>
        <dbReference type="EMBL" id="TCP22030.1"/>
    </source>
</evidence>
<dbReference type="AlphaFoldDB" id="A0A4R2NKL1"/>
<dbReference type="InterPro" id="IPR052166">
    <property type="entry name" value="Diverse_Acyl-CoA_DH"/>
</dbReference>
<sequence length="571" mass="60195">MPYRAPVDDIRFILTHVVGFDQLSQTDRFAEATPDTTAQILTEAGKLCEEVLSPLQRSGDTHPARLENGVVHTSPGFAEGYRAIAEGGWTAISAPPDHGGMGLPQTLGMAVNEMLSGACLSLQLCPLLTFGAIEALTHHASADLQALYLPRLISGEWSGTMNLTEPQAGSDVGALRTTAQPNGDGTYAIKGQKIYISWGDGDFLDNVVHLVLARLPDAPAGTKGISLFLVPRNIPDENGAPGARNGVRVVSLEHKMGLHGSPTAVMEYDGATGWMIGAPNKGMAAMFTMMNNARLGVGMQGIGVAQAALTHALAHARDRVQGKTPVQGGSGAIIDHADVRRMLATMRAEVFAARAIALSCAVSIDMQAATGAADWAARAAFLTPIAKAYGTDTGIEVAQTAMQVQGGMGYIEETGAAQFLRDVRVTAIYEGTNGIQAMDLAGRKLMDGGEAAWRLLAEVEQTAEQARPLLPDLAERVWDAAESLRETTEWMLTQDMTQRFAGAVPFLRGWARVLGGQAHLAAALAEGGTGPRTALARVFVDRLLPEHAAALAQARAGADALYALSDDDFAA</sequence>
<evidence type="ECO:0000256" key="5">
    <source>
        <dbReference type="ARBA" id="ARBA00023002"/>
    </source>
</evidence>
<dbReference type="Proteomes" id="UP000295733">
    <property type="component" value="Unassembled WGS sequence"/>
</dbReference>
<dbReference type="Gene3D" id="1.20.140.10">
    <property type="entry name" value="Butyryl-CoA Dehydrogenase, subunit A, domain 3"/>
    <property type="match status" value="1"/>
</dbReference>
<comment type="similarity">
    <text evidence="2 10">Belongs to the acyl-CoA dehydrogenase family.</text>
</comment>
<dbReference type="GO" id="GO:0050660">
    <property type="term" value="F:flavin adenine dinucleotide binding"/>
    <property type="evidence" value="ECO:0007669"/>
    <property type="project" value="InterPro"/>
</dbReference>
<dbReference type="InterPro" id="IPR009075">
    <property type="entry name" value="AcylCo_DH/oxidase_C"/>
</dbReference>
<evidence type="ECO:0000313" key="16">
    <source>
        <dbReference type="Proteomes" id="UP000295733"/>
    </source>
</evidence>
<protein>
    <recommendedName>
        <fullName evidence="9">3-methylmercaptopropionyl-CoA dehydrogenase</fullName>
        <ecNumber evidence="8">1.3.99.41</ecNumber>
    </recommendedName>
</protein>
<proteinExistence type="inferred from homology"/>
<evidence type="ECO:0000256" key="1">
    <source>
        <dbReference type="ARBA" id="ARBA00001974"/>
    </source>
</evidence>
<keyword evidence="5 10" id="KW-0560">Oxidoreductase</keyword>
<evidence type="ECO:0000256" key="4">
    <source>
        <dbReference type="ARBA" id="ARBA00022827"/>
    </source>
</evidence>
<dbReference type="RefSeq" id="WP_132603915.1">
    <property type="nucleotide sequence ID" value="NZ_NRRP01000011.1"/>
</dbReference>
<evidence type="ECO:0000256" key="9">
    <source>
        <dbReference type="ARBA" id="ARBA00069043"/>
    </source>
</evidence>
<dbReference type="InterPro" id="IPR013786">
    <property type="entry name" value="AcylCoA_DH/ox_N"/>
</dbReference>
<dbReference type="PANTHER" id="PTHR42803:SF1">
    <property type="entry name" value="BROAD-SPECIFICITY LINEAR ACYL-COA DEHYDROGENASE FADE5"/>
    <property type="match status" value="1"/>
</dbReference>
<keyword evidence="3 10" id="KW-0285">Flavoprotein</keyword>
<comment type="cofactor">
    <cofactor evidence="1 10">
        <name>FAD</name>
        <dbReference type="ChEBI" id="CHEBI:57692"/>
    </cofactor>
</comment>
<evidence type="ECO:0000256" key="10">
    <source>
        <dbReference type="RuleBase" id="RU362125"/>
    </source>
</evidence>
<dbReference type="InterPro" id="IPR006091">
    <property type="entry name" value="Acyl-CoA_Oxase/DH_mid-dom"/>
</dbReference>
<dbReference type="InterPro" id="IPR009100">
    <property type="entry name" value="AcylCoA_DH/oxidase_NM_dom_sf"/>
</dbReference>
<dbReference type="InterPro" id="IPR046373">
    <property type="entry name" value="Acyl-CoA_Oxase/DH_mid-dom_sf"/>
</dbReference>
<evidence type="ECO:0000259" key="14">
    <source>
        <dbReference type="Pfam" id="PF12806"/>
    </source>
</evidence>
<gene>
    <name evidence="15" type="ORF">EV656_10876</name>
</gene>
<comment type="catalytic activity">
    <reaction evidence="6">
        <text>3-(methylsulfanyl)propanoyl-CoA + oxidized [electron-transfer flavoprotein] + H(+) = 3-(methylsulfanyl)acryloyl-CoA + reduced [electron-transfer flavoprotein]</text>
        <dbReference type="Rhea" id="RHEA:52612"/>
        <dbReference type="Rhea" id="RHEA-COMP:10685"/>
        <dbReference type="Rhea" id="RHEA-COMP:10686"/>
        <dbReference type="ChEBI" id="CHEBI:15378"/>
        <dbReference type="ChEBI" id="CHEBI:57692"/>
        <dbReference type="ChEBI" id="CHEBI:58307"/>
        <dbReference type="ChEBI" id="CHEBI:82815"/>
        <dbReference type="ChEBI" id="CHEBI:84994"/>
        <dbReference type="EC" id="1.3.99.41"/>
    </reaction>
    <physiologicalReaction direction="left-to-right" evidence="6">
        <dbReference type="Rhea" id="RHEA:52613"/>
    </physiologicalReaction>
</comment>
<name>A0A4R2NKL1_RHOAD</name>
<dbReference type="SUPFAM" id="SSF47203">
    <property type="entry name" value="Acyl-CoA dehydrogenase C-terminal domain-like"/>
    <property type="match status" value="1"/>
</dbReference>
<dbReference type="GO" id="GO:0016627">
    <property type="term" value="F:oxidoreductase activity, acting on the CH-CH group of donors"/>
    <property type="evidence" value="ECO:0007669"/>
    <property type="project" value="InterPro"/>
</dbReference>
<evidence type="ECO:0000256" key="8">
    <source>
        <dbReference type="ARBA" id="ARBA00066694"/>
    </source>
</evidence>
<feature type="domain" description="Acyl-CoA oxidase/dehydrogenase middle" evidence="12">
    <location>
        <begin position="161"/>
        <end position="269"/>
    </location>
</feature>
<dbReference type="OrthoDB" id="9807883at2"/>
<keyword evidence="16" id="KW-1185">Reference proteome</keyword>
<keyword evidence="4 10" id="KW-0274">FAD</keyword>
<dbReference type="Gene3D" id="2.40.110.10">
    <property type="entry name" value="Butyryl-CoA Dehydrogenase, subunit A, domain 2"/>
    <property type="match status" value="1"/>
</dbReference>
<evidence type="ECO:0000259" key="13">
    <source>
        <dbReference type="Pfam" id="PF02771"/>
    </source>
</evidence>
<dbReference type="Gene3D" id="1.10.540.10">
    <property type="entry name" value="Acyl-CoA dehydrogenase/oxidase, N-terminal domain"/>
    <property type="match status" value="1"/>
</dbReference>